<dbReference type="PANTHER" id="PTHR10283">
    <property type="entry name" value="SOLUTE CARRIER FAMILY 13 MEMBER"/>
    <property type="match status" value="1"/>
</dbReference>
<comment type="subcellular location">
    <subcellularLocation>
        <location evidence="1">Membrane</location>
        <topology evidence="1">Multi-pass membrane protein</topology>
    </subcellularLocation>
</comment>
<comment type="caution">
    <text evidence="8">The sequence shown here is derived from an EMBL/GenBank/DDBJ whole genome shotgun (WGS) entry which is preliminary data.</text>
</comment>
<dbReference type="GO" id="GO:0005886">
    <property type="term" value="C:plasma membrane"/>
    <property type="evidence" value="ECO:0007669"/>
    <property type="project" value="TreeGrafter"/>
</dbReference>
<comment type="similarity">
    <text evidence="2">Belongs to the SLC13A/DASS transporter (TC 2.A.47) family. NADC subfamily.</text>
</comment>
<dbReference type="GO" id="GO:0022857">
    <property type="term" value="F:transmembrane transporter activity"/>
    <property type="evidence" value="ECO:0007669"/>
    <property type="project" value="InterPro"/>
</dbReference>
<evidence type="ECO:0000256" key="3">
    <source>
        <dbReference type="ARBA" id="ARBA00022692"/>
    </source>
</evidence>
<dbReference type="EMBL" id="JAZGQO010000002">
    <property type="protein sequence ID" value="KAK6190655.1"/>
    <property type="molecule type" value="Genomic_DNA"/>
</dbReference>
<evidence type="ECO:0000256" key="2">
    <source>
        <dbReference type="ARBA" id="ARBA00006772"/>
    </source>
</evidence>
<dbReference type="Pfam" id="PF00939">
    <property type="entry name" value="Na_sulph_symp"/>
    <property type="match status" value="1"/>
</dbReference>
<dbReference type="AlphaFoldDB" id="A0AAN8Q344"/>
<evidence type="ECO:0000256" key="4">
    <source>
        <dbReference type="ARBA" id="ARBA00022989"/>
    </source>
</evidence>
<keyword evidence="4 7" id="KW-1133">Transmembrane helix</keyword>
<feature type="transmembrane region" description="Helical" evidence="7">
    <location>
        <begin position="368"/>
        <end position="385"/>
    </location>
</feature>
<sequence>MSSVLRQLWSVRVMLIMFLTPLILLPLPLYIGTQEAKAAFVLIMMAVYWITEAVPIAVTALLPAFMFPMLGVVKAKVIAPAYISDTIMVFMGGLIMAVAIETWNIHRRMALRVLLLFGSEPRWLMLGLMVSTWFLSMWISNSATTAMMIPIAEAILIQLKGTSEALKEQSDDIEGNQDSDEKKKTSSGKGFENNTSGDNAGDDNDDNDDDDDDDIQHKKICKAISLCICYAANSGGIASLTGTGPNLVVRDQAETVFAQYNEQSPISFTSWMSFGFALSFILMMTCWGWLQIIYLRCRTACGCCSVDPQRKSNGERVKRVIREQYEALGPVTYAQGSVMSLFLLLVIFWISRDLGGVGGWGDLFRDDYVKDSTPALLLVILLFFLPSKAPKIFCMADKYSDKVETPRPLLLWKDVHEKLPWALFLLLGGGFALAKGCKDSGLSLWIGEQLEVFKGLNPYAMLIILCYLTAALTEVTSNVAIATIIMPILSTLAINTGVNPLFYMIPAAISASFAFMLPVATAPNALAFSYGHLKITDMVSAGFVLNIVAVPLLVMATYLWGNAVFDLDVLPPGFKMNVTQNADVTSM</sequence>
<evidence type="ECO:0000313" key="9">
    <source>
        <dbReference type="Proteomes" id="UP001347796"/>
    </source>
</evidence>
<protein>
    <recommendedName>
        <fullName evidence="10">Solute carrier family 13 member 5</fullName>
    </recommendedName>
</protein>
<evidence type="ECO:0000256" key="5">
    <source>
        <dbReference type="ARBA" id="ARBA00023136"/>
    </source>
</evidence>
<keyword evidence="9" id="KW-1185">Reference proteome</keyword>
<feature type="transmembrane region" description="Helical" evidence="7">
    <location>
        <begin position="12"/>
        <end position="31"/>
    </location>
</feature>
<dbReference type="Proteomes" id="UP001347796">
    <property type="component" value="Unassembled WGS sequence"/>
</dbReference>
<dbReference type="CDD" id="cd01115">
    <property type="entry name" value="SLC13_permease"/>
    <property type="match status" value="1"/>
</dbReference>
<organism evidence="8 9">
    <name type="scientific">Patella caerulea</name>
    <name type="common">Rayed Mediterranean limpet</name>
    <dbReference type="NCBI Taxonomy" id="87958"/>
    <lineage>
        <taxon>Eukaryota</taxon>
        <taxon>Metazoa</taxon>
        <taxon>Spiralia</taxon>
        <taxon>Lophotrochozoa</taxon>
        <taxon>Mollusca</taxon>
        <taxon>Gastropoda</taxon>
        <taxon>Patellogastropoda</taxon>
        <taxon>Patelloidea</taxon>
        <taxon>Patellidae</taxon>
        <taxon>Patella</taxon>
    </lineage>
</organism>
<feature type="transmembrane region" description="Helical" evidence="7">
    <location>
        <begin position="271"/>
        <end position="290"/>
    </location>
</feature>
<name>A0AAN8Q344_PATCE</name>
<keyword evidence="5 7" id="KW-0472">Membrane</keyword>
<dbReference type="PANTHER" id="PTHR10283:SF135">
    <property type="entry name" value="SOLUTE CARRIER FAMILY 13 MEMBER 5"/>
    <property type="match status" value="1"/>
</dbReference>
<feature type="transmembrane region" description="Helical" evidence="7">
    <location>
        <begin position="327"/>
        <end position="348"/>
    </location>
</feature>
<dbReference type="InterPro" id="IPR001898">
    <property type="entry name" value="SLC13A/DASS"/>
</dbReference>
<evidence type="ECO:0008006" key="10">
    <source>
        <dbReference type="Google" id="ProtNLM"/>
    </source>
</evidence>
<feature type="compositionally biased region" description="Acidic residues" evidence="6">
    <location>
        <begin position="200"/>
        <end position="211"/>
    </location>
</feature>
<feature type="transmembrane region" description="Helical" evidence="7">
    <location>
        <begin position="38"/>
        <end position="62"/>
    </location>
</feature>
<accession>A0AAN8Q344</accession>
<reference evidence="8 9" key="1">
    <citation type="submission" date="2024-01" db="EMBL/GenBank/DDBJ databases">
        <title>The genome of the rayed Mediterranean limpet Patella caerulea (Linnaeus, 1758).</title>
        <authorList>
            <person name="Anh-Thu Weber A."/>
            <person name="Halstead-Nussloch G."/>
        </authorList>
    </citation>
    <scope>NUCLEOTIDE SEQUENCE [LARGE SCALE GENOMIC DNA]</scope>
    <source>
        <strain evidence="8">AATW-2023a</strain>
        <tissue evidence="8">Whole specimen</tissue>
    </source>
</reference>
<feature type="transmembrane region" description="Helical" evidence="7">
    <location>
        <begin position="504"/>
        <end position="526"/>
    </location>
</feature>
<feature type="transmembrane region" description="Helical" evidence="7">
    <location>
        <begin position="538"/>
        <end position="560"/>
    </location>
</feature>
<proteinExistence type="inferred from homology"/>
<feature type="region of interest" description="Disordered" evidence="6">
    <location>
        <begin position="167"/>
        <end position="211"/>
    </location>
</feature>
<evidence type="ECO:0000313" key="8">
    <source>
        <dbReference type="EMBL" id="KAK6190655.1"/>
    </source>
</evidence>
<evidence type="ECO:0000256" key="7">
    <source>
        <dbReference type="SAM" id="Phobius"/>
    </source>
</evidence>
<evidence type="ECO:0000256" key="1">
    <source>
        <dbReference type="ARBA" id="ARBA00004141"/>
    </source>
</evidence>
<keyword evidence="3 7" id="KW-0812">Transmembrane</keyword>
<evidence type="ECO:0000256" key="6">
    <source>
        <dbReference type="SAM" id="MobiDB-lite"/>
    </source>
</evidence>
<feature type="transmembrane region" description="Helical" evidence="7">
    <location>
        <begin position="82"/>
        <end position="103"/>
    </location>
</feature>
<gene>
    <name evidence="8" type="ORF">SNE40_002472</name>
</gene>